<dbReference type="PANTHER" id="PTHR34047:SF10">
    <property type="entry name" value="GROUP II INTRON-ASSOCIATED OPEN READING FRAME"/>
    <property type="match status" value="1"/>
</dbReference>
<dbReference type="Pfam" id="PF13655">
    <property type="entry name" value="RVT_N"/>
    <property type="match status" value="1"/>
</dbReference>
<dbReference type="InterPro" id="IPR013597">
    <property type="entry name" value="Mat_intron_G2"/>
</dbReference>
<name>H9LRW9_NITHY</name>
<dbReference type="InterPro" id="IPR025960">
    <property type="entry name" value="RVT_N"/>
</dbReference>
<protein>
    <recommendedName>
        <fullName evidence="1">Reverse transcriptase domain-containing protein</fullName>
    </recommendedName>
</protein>
<dbReference type="NCBIfam" id="TIGR04416">
    <property type="entry name" value="group_II_RT_mat"/>
    <property type="match status" value="1"/>
</dbReference>
<dbReference type="RefSeq" id="YP_006072997.1">
    <property type="nucleotide sequence ID" value="NC_017598.1"/>
</dbReference>
<dbReference type="AlphaFoldDB" id="H9LRW9"/>
<reference evidence="2" key="1">
    <citation type="journal article" date="2020" name="Plants (Basel)">
        <title>Evolutionary Trends in the Mitochondrial Genome of Archaeplastida: How Does the GC Bias Affect the Transition from Water to Land?</title>
        <authorList>
            <person name="Pedrola-Monfort J."/>
            <person name="Lazaro-Gimeno D."/>
            <person name="Boluda C.G."/>
            <person name="Pedrola L."/>
            <person name="Garmendia A."/>
            <person name="Soler C."/>
            <person name="Soriano J.M."/>
        </authorList>
    </citation>
    <scope>NUCLEOTIDE SEQUENCE</scope>
</reference>
<dbReference type="GeneID" id="12079338"/>
<dbReference type="InterPro" id="IPR051083">
    <property type="entry name" value="GrpII_Intron_Splice-Mob/Def"/>
</dbReference>
<sequence length="518" mass="60028">MESRWSQLNWGDITKRVLRIQKQIYERTLEGKEVHELQRVLTGLFEAKLLAVRRVTQDNQGKKAGIDGIKSLSSNKRWELARNLEIDGKSDKVKRVWIPKNNSNELRPLGIPTIRDRAKQALALLALEPEWEAKFEPNSYGFRPGRSTLDAIEAIHSSINKKPKYVLDGDIRKCFDRINHEQLLLKLNIFPKMERQVRAWLKAGIVDGSSELFPTEGTPQGGVISPLLSNIALHGMEEMLLKWIETIPAYNPGGTILSKSARRSRLTFVRYADDFVVLHPELEIIKEAKERISKWLEPMGLELHPDKTSIKHTFLEKPGFNFLGFWIRNYPVQRREEGKRRSGYKTYIRPHPDNISRFLSEVRKVLVSTRDVKVVVQRLNPIIMGWSNYFRTTASKSTFTSIDKVLMTKLMNWARKKHPRRDQEWVRNKYLHLDGNRKRFGYLLGETLVGLKYCAETAIVRHKKVTGKASPYDGNWIYWTLRGRDIANRRVSLQTLIRPAVKKENAPGVDYTSLLWIA</sequence>
<dbReference type="InterPro" id="IPR043502">
    <property type="entry name" value="DNA/RNA_pol_sf"/>
</dbReference>
<geneLocation type="mitochondrion" evidence="2"/>
<dbReference type="PANTHER" id="PTHR34047">
    <property type="entry name" value="NUCLEAR INTRON MATURASE 1, MITOCHONDRIAL-RELATED"/>
    <property type="match status" value="1"/>
</dbReference>
<evidence type="ECO:0000313" key="2">
    <source>
        <dbReference type="EMBL" id="AEH42862.1"/>
    </source>
</evidence>
<dbReference type="Pfam" id="PF00078">
    <property type="entry name" value="RVT_1"/>
    <property type="match status" value="1"/>
</dbReference>
<dbReference type="InterPro" id="IPR030931">
    <property type="entry name" value="Group_II_RT_mat"/>
</dbReference>
<feature type="domain" description="Reverse transcriptase" evidence="1">
    <location>
        <begin position="79"/>
        <end position="327"/>
    </location>
</feature>
<accession>H9LRW9</accession>
<organism evidence="2">
    <name type="scientific">Nitella hyalina</name>
    <name type="common">Many-branched stonewort</name>
    <dbReference type="NCBI Taxonomy" id="181804"/>
    <lineage>
        <taxon>Eukaryota</taxon>
        <taxon>Viridiplantae</taxon>
        <taxon>Streptophyta</taxon>
        <taxon>Charophyceae</taxon>
        <taxon>Charales</taxon>
        <taxon>Characeae</taxon>
        <taxon>Nitella</taxon>
    </lineage>
</organism>
<dbReference type="CDD" id="cd01651">
    <property type="entry name" value="RT_G2_intron"/>
    <property type="match status" value="1"/>
</dbReference>
<keyword evidence="2" id="KW-0496">Mitochondrion</keyword>
<dbReference type="InterPro" id="IPR000477">
    <property type="entry name" value="RT_dom"/>
</dbReference>
<evidence type="ECO:0000259" key="1">
    <source>
        <dbReference type="PROSITE" id="PS50878"/>
    </source>
</evidence>
<dbReference type="PROSITE" id="PS50878">
    <property type="entry name" value="RT_POL"/>
    <property type="match status" value="1"/>
</dbReference>
<dbReference type="SUPFAM" id="SSF56672">
    <property type="entry name" value="DNA/RNA polymerases"/>
    <property type="match status" value="1"/>
</dbReference>
<proteinExistence type="predicted"/>
<dbReference type="Pfam" id="PF08388">
    <property type="entry name" value="GIIM"/>
    <property type="match status" value="1"/>
</dbReference>
<dbReference type="EMBL" id="JF810595">
    <property type="protein sequence ID" value="AEH42862.1"/>
    <property type="molecule type" value="Genomic_DNA"/>
</dbReference>